<evidence type="ECO:0000313" key="2">
    <source>
        <dbReference type="Proteomes" id="UP000037446"/>
    </source>
</evidence>
<name>A0A0L1KHY8_9SPHN</name>
<proteinExistence type="predicted"/>
<accession>A0A0L1KHY8</accession>
<gene>
    <name evidence="1" type="ORF">J121_1773</name>
</gene>
<reference evidence="1" key="1">
    <citation type="submission" date="2015-02" db="EMBL/GenBank/DDBJ databases">
        <authorList>
            <person name="Chooi Y.-H."/>
        </authorList>
    </citation>
    <scope>NUCLEOTIDE SEQUENCE [LARGE SCALE GENOMIC DNA]</scope>
    <source>
        <strain evidence="1">LAMA 915</strain>
    </source>
</reference>
<dbReference type="AlphaFoldDB" id="A0A0L1KHY8"/>
<organism evidence="1 2">
    <name type="scientific">Qipengyuania citrea LAMA 915</name>
    <dbReference type="NCBI Taxonomy" id="1306953"/>
    <lineage>
        <taxon>Bacteria</taxon>
        <taxon>Pseudomonadati</taxon>
        <taxon>Pseudomonadota</taxon>
        <taxon>Alphaproteobacteria</taxon>
        <taxon>Sphingomonadales</taxon>
        <taxon>Erythrobacteraceae</taxon>
        <taxon>Qipengyuania</taxon>
    </lineage>
</organism>
<evidence type="ECO:0000313" key="1">
    <source>
        <dbReference type="EMBL" id="KNH03444.1"/>
    </source>
</evidence>
<dbReference type="EMBL" id="JYNE01000009">
    <property type="protein sequence ID" value="KNH03444.1"/>
    <property type="molecule type" value="Genomic_DNA"/>
</dbReference>
<dbReference type="GO" id="GO:0016787">
    <property type="term" value="F:hydrolase activity"/>
    <property type="evidence" value="ECO:0007669"/>
    <property type="project" value="UniProtKB-KW"/>
</dbReference>
<keyword evidence="1" id="KW-0378">Hydrolase</keyword>
<dbReference type="Proteomes" id="UP000037446">
    <property type="component" value="Unassembled WGS sequence"/>
</dbReference>
<protein>
    <submittedName>
        <fullName evidence="1">Zn-dependent hydrolase</fullName>
    </submittedName>
</protein>
<comment type="caution">
    <text evidence="1">The sequence shown here is derived from an EMBL/GenBank/DDBJ whole genome shotgun (WGS) entry which is preliminary data.</text>
</comment>
<sequence length="44" mass="4946">MRSVWIGRQPFVHGPFLVGELVLKLSRREALTLLLDEAQGLEVA</sequence>